<dbReference type="NCBIfam" id="NF038054">
    <property type="entry name" value="T3SS_SctI"/>
    <property type="match status" value="1"/>
</dbReference>
<dbReference type="InterPro" id="IPR047754">
    <property type="entry name" value="T3SS_SctI-like"/>
</dbReference>
<evidence type="ECO:0008006" key="2">
    <source>
        <dbReference type="Google" id="ProtNLM"/>
    </source>
</evidence>
<dbReference type="EMBL" id="UFQR01000007">
    <property type="protein sequence ID" value="SSW95832.1"/>
    <property type="molecule type" value="Genomic_DNA"/>
</dbReference>
<organism evidence="1">
    <name type="scientific">Arsenophonus endosymbiont of Trialeurodes vaporariorum</name>
    <dbReference type="NCBI Taxonomy" id="235567"/>
    <lineage>
        <taxon>Bacteria</taxon>
        <taxon>Pseudomonadati</taxon>
        <taxon>Pseudomonadota</taxon>
        <taxon>Gammaproteobacteria</taxon>
        <taxon>Enterobacterales</taxon>
        <taxon>Morganellaceae</taxon>
        <taxon>Arsenophonus</taxon>
    </lineage>
</organism>
<dbReference type="AlphaFoldDB" id="A0A3B0LZM1"/>
<gene>
    <name evidence="1" type="ORF">ARTV_1931</name>
</gene>
<accession>A0A3B0LZM1</accession>
<reference evidence="1" key="1">
    <citation type="submission" date="2018-04" db="EMBL/GenBank/DDBJ databases">
        <authorList>
            <person name="Go L.Y."/>
            <person name="Mitchell J.A."/>
        </authorList>
    </citation>
    <scope>NUCLEOTIDE SEQUENCE</scope>
    <source>
        <strain evidence="1">ARTV</strain>
    </source>
</reference>
<protein>
    <recommendedName>
        <fullName evidence="2">Type III secretion system protein PrgJ</fullName>
    </recommendedName>
</protein>
<proteinExistence type="predicted"/>
<evidence type="ECO:0000313" key="1">
    <source>
        <dbReference type="EMBL" id="SSW95832.1"/>
    </source>
</evidence>
<name>A0A3B0LZM1_9GAMM</name>
<sequence>MKTKIFNSFISNYLIDITNLTPDLTGLDNHLIASFAKLSHKTKMEYEQILNMAENPINISDPKYLGYFQQRTADYSLRISLLQTLVRKEVNAVETLLKT</sequence>